<feature type="region of interest" description="Disordered" evidence="1">
    <location>
        <begin position="1"/>
        <end position="40"/>
    </location>
</feature>
<protein>
    <recommendedName>
        <fullName evidence="4">BTB domain-containing protein</fullName>
    </recommendedName>
</protein>
<sequence>MATSPPRTGEKRTHEDDANSSPAKKQKTAGSIEIQHEKSSDWEVQKLETSELAGTERANNLLRKTILCARPERETKKLCTDQPIAEDTWRRSMSQIDTHEKAHSGCAAGFRMYHFAGDVDVVFKLFLAWLYTGSIPSSPLAGDKAAESLEFKQTQPRGRLVSSKSMTADNDEFEDFCLVQLIYYGTFHKVFDLSNAALSYLAARNERHQHSFAASAVQHAYKMSEDMVTSRLVDFMVDDSARRLTSDNLEPSIVDFPGAFVQRVLKLTMGRTTSKAAAKTATQWSRRVCDAHFHTAPDMIAPCKKRCILLTDWQPWAPSPDWLYTGKLTFPESEDYASYRDYLEGGKDGNSEQDEVGVVAGAADDEGLPIRKRQDSDSSSSDSDSDEGHEDEDQGDSDDDSDDDSDVEEEVPDKVAGPSSDSASMQKRVNHDGWRFREILNLYIFADRRGVPALQNDIIDLIVDWRESGWSHMSSYLDLVNIAYDNLPAQAKLLDYLVEEAGYCWNHELSTIDRLEEYPKVFVAGSMRILLTSARDQHRPAEDREDWTSPDWRDHICSLHEHADDAEGVSCEAAHEGFYERMAEKGKGMEPVRLLP</sequence>
<feature type="compositionally biased region" description="Basic and acidic residues" evidence="1">
    <location>
        <begin position="8"/>
        <end position="17"/>
    </location>
</feature>
<name>A0AAN7W0K7_9PEZI</name>
<comment type="caution">
    <text evidence="2">The sequence shown here is derived from an EMBL/GenBank/DDBJ whole genome shotgun (WGS) entry which is preliminary data.</text>
</comment>
<dbReference type="AlphaFoldDB" id="A0AAN7W0K7"/>
<evidence type="ECO:0000313" key="2">
    <source>
        <dbReference type="EMBL" id="KAK5690539.1"/>
    </source>
</evidence>
<gene>
    <name evidence="2" type="ORF">LTR97_012092</name>
</gene>
<proteinExistence type="predicted"/>
<evidence type="ECO:0008006" key="4">
    <source>
        <dbReference type="Google" id="ProtNLM"/>
    </source>
</evidence>
<feature type="compositionally biased region" description="Acidic residues" evidence="1">
    <location>
        <begin position="383"/>
        <end position="411"/>
    </location>
</feature>
<accession>A0AAN7W0K7</accession>
<dbReference type="Proteomes" id="UP001310594">
    <property type="component" value="Unassembled WGS sequence"/>
</dbReference>
<dbReference type="PANTHER" id="PTHR47843">
    <property type="entry name" value="BTB DOMAIN-CONTAINING PROTEIN-RELATED"/>
    <property type="match status" value="1"/>
</dbReference>
<evidence type="ECO:0000256" key="1">
    <source>
        <dbReference type="SAM" id="MobiDB-lite"/>
    </source>
</evidence>
<organism evidence="2 3">
    <name type="scientific">Elasticomyces elasticus</name>
    <dbReference type="NCBI Taxonomy" id="574655"/>
    <lineage>
        <taxon>Eukaryota</taxon>
        <taxon>Fungi</taxon>
        <taxon>Dikarya</taxon>
        <taxon>Ascomycota</taxon>
        <taxon>Pezizomycotina</taxon>
        <taxon>Dothideomycetes</taxon>
        <taxon>Dothideomycetidae</taxon>
        <taxon>Mycosphaerellales</taxon>
        <taxon>Teratosphaeriaceae</taxon>
        <taxon>Elasticomyces</taxon>
    </lineage>
</organism>
<evidence type="ECO:0000313" key="3">
    <source>
        <dbReference type="Proteomes" id="UP001310594"/>
    </source>
</evidence>
<dbReference type="EMBL" id="JAVRQU010000024">
    <property type="protein sequence ID" value="KAK5690539.1"/>
    <property type="molecule type" value="Genomic_DNA"/>
</dbReference>
<feature type="region of interest" description="Disordered" evidence="1">
    <location>
        <begin position="361"/>
        <end position="427"/>
    </location>
</feature>
<reference evidence="2" key="1">
    <citation type="submission" date="2023-08" db="EMBL/GenBank/DDBJ databases">
        <title>Black Yeasts Isolated from many extreme environments.</title>
        <authorList>
            <person name="Coleine C."/>
            <person name="Stajich J.E."/>
            <person name="Selbmann L."/>
        </authorList>
    </citation>
    <scope>NUCLEOTIDE SEQUENCE</scope>
    <source>
        <strain evidence="2">CCFEE 5810</strain>
    </source>
</reference>
<dbReference type="PANTHER" id="PTHR47843:SF2">
    <property type="entry name" value="BTB DOMAIN-CONTAINING PROTEIN"/>
    <property type="match status" value="1"/>
</dbReference>